<organism evidence="2 3">
    <name type="scientific">Suillus plorans</name>
    <dbReference type="NCBI Taxonomy" id="116603"/>
    <lineage>
        <taxon>Eukaryota</taxon>
        <taxon>Fungi</taxon>
        <taxon>Dikarya</taxon>
        <taxon>Basidiomycota</taxon>
        <taxon>Agaricomycotina</taxon>
        <taxon>Agaricomycetes</taxon>
        <taxon>Agaricomycetidae</taxon>
        <taxon>Boletales</taxon>
        <taxon>Suillineae</taxon>
        <taxon>Suillaceae</taxon>
        <taxon>Suillus</taxon>
    </lineage>
</organism>
<proteinExistence type="predicted"/>
<evidence type="ECO:0000313" key="2">
    <source>
        <dbReference type="EMBL" id="KAG1791025.1"/>
    </source>
</evidence>
<dbReference type="OrthoDB" id="2641988at2759"/>
<accession>A0A9P7AK23</accession>
<dbReference type="AlphaFoldDB" id="A0A9P7AK23"/>
<reference evidence="2" key="1">
    <citation type="journal article" date="2020" name="New Phytol.">
        <title>Comparative genomics reveals dynamic genome evolution in host specialist ectomycorrhizal fungi.</title>
        <authorList>
            <person name="Lofgren L.A."/>
            <person name="Nguyen N.H."/>
            <person name="Vilgalys R."/>
            <person name="Ruytinx J."/>
            <person name="Liao H.L."/>
            <person name="Branco S."/>
            <person name="Kuo A."/>
            <person name="LaButti K."/>
            <person name="Lipzen A."/>
            <person name="Andreopoulos W."/>
            <person name="Pangilinan J."/>
            <person name="Riley R."/>
            <person name="Hundley H."/>
            <person name="Na H."/>
            <person name="Barry K."/>
            <person name="Grigoriev I.V."/>
            <person name="Stajich J.E."/>
            <person name="Kennedy P.G."/>
        </authorList>
    </citation>
    <scope>NUCLEOTIDE SEQUENCE</scope>
    <source>
        <strain evidence="2">S12</strain>
    </source>
</reference>
<protein>
    <submittedName>
        <fullName evidence="2">Uncharacterized protein</fullName>
    </submittedName>
</protein>
<dbReference type="PANTHER" id="PTHR31912">
    <property type="entry name" value="IP13529P"/>
    <property type="match status" value="1"/>
</dbReference>
<sequence>MRPKKKTVDLDPFVYAQASETGHVICKKHRRNLSHALRRSHATPPPSFEPNIDFNMLEPSDLTLHDEPSWGQPPSDPMSENVTPPLTDTINDDVEDDKSYFPIKELWHGTASAHTFLHADYYEEMQAALQRGESLFSCPLPPGSSDELGMETDDIDMNLDDGLEPDNHGIDLSGVSPETDGPASNSEVPLDAPTFPWATTSEFITHLLFSSPCLQFSEAQKKAVLNWATALGATGVPSLHSLRKAQDRIKELVGNPTEKVTAASGNIFYINSVGKAIAKDGQGQMSQIHHGEKMLHGLPDNLATPSVRVDGNIFFVDELLQQMSKDYFIPKKFFQAQVSADHDTEILSLGHSVTRTEEGFSVDPEQVITPVSTFSRTFKDIQACSKEFSCGFTDSSSSHAHLMPNPLREKSGGRMVLSVLLIVFMDDVSGNISKQWNKHHIVYMSNAAMPREMLEKEFCVRFVSSSPHATPLELMRAVTQSIQRQSNAGRRMQPWQAEVQFFCRMCKVGGTTVDKKSDAGYCSIFKSAELRTPEETLAQVKEQVELAKLPGGTTKIQSAVASTGTRDAATSAIINYLLELGKQLRKREAGKPPISEADVRVQLEHELEAALNGYLLDDHINPILGMPSVNIHQDTPTEILHTVLLGVVKYFWGQTMRLESVNKEGLNSPTLGAEYICRFKGGLIGKHFKSLAQVMPYLIYDLVPRSVLDGWTLIGKLVVLLWHTVIENTEDYLANLSRTIDDFLSISAKCAPSILIMKAKFHFLLHLPAFIRRFGLAILFSTERFESFNHIFRLSSIYSNRQAPSRDTCHTFGGFDVVKHIITGGFWCDLKTRKWVHAGNNIAAYMATHPEQRCLIGLPTTNEKPVGLVHLLTHKDAGGKVPPVEWCSTQTALFPPGKHQFPVASLFYKCDSFIVADHSSAPLGSHVIMRCNQTCLDELSIGKVIEILVPHQGHITTHVVIRCLEFLFPDIDDIAVLTPNEILCVVNVQHDCASSGANCGIRNVQEWQERIITMRLRQLIDHAPTNAYFLNTHALHNYQHISALLPLDICAQISMPCISDHQAVRLHAAALVRQKKASDSANPANPEKVRENDPPPAFDHSASKATRMKGKGKVAHITVDGWAKVVGYYADGCIKVDVYEIDG</sequence>
<dbReference type="Proteomes" id="UP000719766">
    <property type="component" value="Unassembled WGS sequence"/>
</dbReference>
<dbReference type="GeneID" id="64594142"/>
<name>A0A9P7AK23_9AGAM</name>
<gene>
    <name evidence="2" type="ORF">HD556DRAFT_1310137</name>
</gene>
<evidence type="ECO:0000256" key="1">
    <source>
        <dbReference type="SAM" id="MobiDB-lite"/>
    </source>
</evidence>
<feature type="region of interest" description="Disordered" evidence="1">
    <location>
        <begin position="161"/>
        <end position="187"/>
    </location>
</feature>
<dbReference type="PANTHER" id="PTHR31912:SF34">
    <property type="entry name" value="NOTOCHORD-RELATED PROTEIN"/>
    <property type="match status" value="1"/>
</dbReference>
<keyword evidence="3" id="KW-1185">Reference proteome</keyword>
<evidence type="ECO:0000313" key="3">
    <source>
        <dbReference type="Proteomes" id="UP000719766"/>
    </source>
</evidence>
<dbReference type="EMBL" id="JABBWE010000045">
    <property type="protein sequence ID" value="KAG1791025.1"/>
    <property type="molecule type" value="Genomic_DNA"/>
</dbReference>
<dbReference type="RefSeq" id="XP_041157935.1">
    <property type="nucleotide sequence ID" value="XM_041300378.1"/>
</dbReference>
<feature type="region of interest" description="Disordered" evidence="1">
    <location>
        <begin position="1076"/>
        <end position="1106"/>
    </location>
</feature>
<comment type="caution">
    <text evidence="2">The sequence shown here is derived from an EMBL/GenBank/DDBJ whole genome shotgun (WGS) entry which is preliminary data.</text>
</comment>